<dbReference type="EMBL" id="KZ825316">
    <property type="protein sequence ID" value="RAH49723.1"/>
    <property type="molecule type" value="Genomic_DNA"/>
</dbReference>
<keyword evidence="2" id="KW-1185">Reference proteome</keyword>
<evidence type="ECO:0000313" key="2">
    <source>
        <dbReference type="Proteomes" id="UP000249057"/>
    </source>
</evidence>
<gene>
    <name evidence="1" type="ORF">BO95DRAFT_405294</name>
</gene>
<protein>
    <submittedName>
        <fullName evidence="1">NAD(P)-binding protein</fullName>
    </submittedName>
</protein>
<organism evidence="1 2">
    <name type="scientific">Aspergillus brunneoviolaceus CBS 621.78</name>
    <dbReference type="NCBI Taxonomy" id="1450534"/>
    <lineage>
        <taxon>Eukaryota</taxon>
        <taxon>Fungi</taxon>
        <taxon>Dikarya</taxon>
        <taxon>Ascomycota</taxon>
        <taxon>Pezizomycotina</taxon>
        <taxon>Eurotiomycetes</taxon>
        <taxon>Eurotiomycetidae</taxon>
        <taxon>Eurotiales</taxon>
        <taxon>Aspergillaceae</taxon>
        <taxon>Aspergillus</taxon>
        <taxon>Aspergillus subgen. Circumdati</taxon>
    </lineage>
</organism>
<dbReference type="Proteomes" id="UP000249057">
    <property type="component" value="Unassembled WGS sequence"/>
</dbReference>
<name>A0ACD1GKD5_9EURO</name>
<proteinExistence type="predicted"/>
<reference evidence="1" key="1">
    <citation type="submission" date="2018-02" db="EMBL/GenBank/DDBJ databases">
        <title>The genomes of Aspergillus section Nigri reveals drivers in fungal speciation.</title>
        <authorList>
            <consortium name="DOE Joint Genome Institute"/>
            <person name="Vesth T.C."/>
            <person name="Nybo J."/>
            <person name="Theobald S."/>
            <person name="Brandl J."/>
            <person name="Frisvad J.C."/>
            <person name="Nielsen K.F."/>
            <person name="Lyhne E.K."/>
            <person name="Kogle M.E."/>
            <person name="Kuo A."/>
            <person name="Riley R."/>
            <person name="Clum A."/>
            <person name="Nolan M."/>
            <person name="Lipzen A."/>
            <person name="Salamov A."/>
            <person name="Henrissat B."/>
            <person name="Wiebenga A."/>
            <person name="De vries R.P."/>
            <person name="Grigoriev I.V."/>
            <person name="Mortensen U.H."/>
            <person name="Andersen M.R."/>
            <person name="Baker S.E."/>
        </authorList>
    </citation>
    <scope>NUCLEOTIDE SEQUENCE</scope>
    <source>
        <strain evidence="1">CBS 621.78</strain>
    </source>
</reference>
<sequence>MVQYLLTGVTGGLGAHVLEYFLAHVEPSTYAVASSNPAKADEFTRQGLAFRVVNYDDPSTLDAAFQEVENLFFVSSNTFDNERRRRQHQDVVDAAKRAGVKHIWYTSLAFGGHTSTSQVAVQQAHYMTEEMLRVSGVPYTSIREGLYTEAFPLYFNWYPSTQTIILPQPPTFTTQSDPNPAELAHTQRITFTSREELGHATARLLLRGGAAYRDQIVVLSARETLSFQQIVDLINAHHCQDGKEVGVEFVPAAEYVARNAADDEGGKAAGFFEAMVSWHEGIAKGEAVVDSDGLMAEVLGREPTRASVRIEELLRGARGEGGHGGGYVWHQNYA</sequence>
<accession>A0ACD1GKD5</accession>
<evidence type="ECO:0000313" key="1">
    <source>
        <dbReference type="EMBL" id="RAH49723.1"/>
    </source>
</evidence>